<dbReference type="AlphaFoldDB" id="U9U7M4"/>
<proteinExistence type="predicted"/>
<name>U9U7M4_RHIID</name>
<protein>
    <submittedName>
        <fullName evidence="1">Uncharacterized protein</fullName>
    </submittedName>
</protein>
<gene>
    <name evidence="1" type="ORF">GLOINDRAFT_23616</name>
</gene>
<accession>U9U7M4</accession>
<reference evidence="1" key="1">
    <citation type="submission" date="2013-07" db="EMBL/GenBank/DDBJ databases">
        <title>The genome of an arbuscular mycorrhizal fungus provides insights into the evolution of the oldest plant symbiosis.</title>
        <authorList>
            <consortium name="DOE Joint Genome Institute"/>
            <person name="Tisserant E."/>
            <person name="Malbreil M."/>
            <person name="Kuo A."/>
            <person name="Kohler A."/>
            <person name="Symeonidi A."/>
            <person name="Balestrini R."/>
            <person name="Charron P."/>
            <person name="Duensing N."/>
            <person name="Frei-dit-Frey N."/>
            <person name="Gianinazzi-Pearson V."/>
            <person name="Gilbert B."/>
            <person name="Handa Y."/>
            <person name="Hijri M."/>
            <person name="Kaul R."/>
            <person name="Kawaguchi M."/>
            <person name="Krajinski F."/>
            <person name="Lammers P."/>
            <person name="Lapierre D."/>
            <person name="Masclaux F.G."/>
            <person name="Murat C."/>
            <person name="Morin E."/>
            <person name="Ndikumana S."/>
            <person name="Pagni M."/>
            <person name="Petitpierre D."/>
            <person name="Requena N."/>
            <person name="Rosikiewicz P."/>
            <person name="Riley R."/>
            <person name="Saito K."/>
            <person name="San Clemente H."/>
            <person name="Shapiro H."/>
            <person name="van Tuinen D."/>
            <person name="Becard G."/>
            <person name="Bonfante P."/>
            <person name="Paszkowski U."/>
            <person name="Shachar-Hill Y."/>
            <person name="Young J.P."/>
            <person name="Sanders I.R."/>
            <person name="Henrissat B."/>
            <person name="Rensing S.A."/>
            <person name="Grigoriev I.V."/>
            <person name="Corradi N."/>
            <person name="Roux C."/>
            <person name="Martin F."/>
        </authorList>
    </citation>
    <scope>NUCLEOTIDE SEQUENCE</scope>
    <source>
        <strain evidence="1">DAOM 197198</strain>
    </source>
</reference>
<dbReference type="HOGENOM" id="CLU_1971656_0_0_1"/>
<evidence type="ECO:0000313" key="1">
    <source>
        <dbReference type="EMBL" id="ESA15677.1"/>
    </source>
</evidence>
<organism evidence="1">
    <name type="scientific">Rhizophagus irregularis (strain DAOM 181602 / DAOM 197198 / MUCL 43194)</name>
    <name type="common">Arbuscular mycorrhizal fungus</name>
    <name type="synonym">Glomus intraradices</name>
    <dbReference type="NCBI Taxonomy" id="747089"/>
    <lineage>
        <taxon>Eukaryota</taxon>
        <taxon>Fungi</taxon>
        <taxon>Fungi incertae sedis</taxon>
        <taxon>Mucoromycota</taxon>
        <taxon>Glomeromycotina</taxon>
        <taxon>Glomeromycetes</taxon>
        <taxon>Glomerales</taxon>
        <taxon>Glomeraceae</taxon>
        <taxon>Rhizophagus</taxon>
    </lineage>
</organism>
<dbReference type="EMBL" id="KI281745">
    <property type="protein sequence ID" value="ESA15677.1"/>
    <property type="molecule type" value="Genomic_DNA"/>
</dbReference>
<sequence length="127" mass="14571">MTQIDIVESQERIKSRDKTIALLKKQLLDNDCVELGNTNGLIYKKSRRDKEIPELNQCSECNNEILTRLPKKECSHHRIIFTIQNSQSSQSSGISTLSNLMNESFILTSPTIQFDTVAKRNLFKRSL</sequence>